<feature type="transmembrane region" description="Helical" evidence="2">
    <location>
        <begin position="52"/>
        <end position="70"/>
    </location>
</feature>
<dbReference type="Proteomes" id="UP001187143">
    <property type="component" value="Unassembled WGS sequence"/>
</dbReference>
<feature type="domain" description="DUF732" evidence="3">
    <location>
        <begin position="124"/>
        <end position="193"/>
    </location>
</feature>
<reference evidence="4" key="1">
    <citation type="submission" date="2023-10" db="EMBL/GenBank/DDBJ databases">
        <title>Characterization and genome sequence of Mycobacterium intracellulare ABSURDO, a novel pathogenic isolate with three colony morphotypes that vary in growth and acid-fastness.</title>
        <authorList>
            <person name="Jude B.A."/>
            <person name="Robinson R.T."/>
        </authorList>
    </citation>
    <scope>NUCLEOTIDE SEQUENCE</scope>
    <source>
        <strain evidence="4">ABSURDO Component B</strain>
    </source>
</reference>
<protein>
    <submittedName>
        <fullName evidence="4">DUF732 domain-containing protein</fullName>
    </submittedName>
</protein>
<comment type="caution">
    <text evidence="4">The sequence shown here is derived from an EMBL/GenBank/DDBJ whole genome shotgun (WGS) entry which is preliminary data.</text>
</comment>
<dbReference type="EMBL" id="JAWLLD010000021">
    <property type="protein sequence ID" value="MDV7014198.1"/>
    <property type="molecule type" value="Genomic_DNA"/>
</dbReference>
<proteinExistence type="predicted"/>
<evidence type="ECO:0000256" key="1">
    <source>
        <dbReference type="SAM" id="MobiDB-lite"/>
    </source>
</evidence>
<evidence type="ECO:0000313" key="5">
    <source>
        <dbReference type="Proteomes" id="UP001187143"/>
    </source>
</evidence>
<dbReference type="RefSeq" id="WP_317728754.1">
    <property type="nucleotide sequence ID" value="NZ_JAWLLC010000033.1"/>
</dbReference>
<keyword evidence="2" id="KW-0472">Membrane</keyword>
<name>A0AAE4RHB6_MYCIT</name>
<accession>A0AAE4RHB6</accession>
<dbReference type="InterPro" id="IPR007969">
    <property type="entry name" value="DUF732"/>
</dbReference>
<organism evidence="4 5">
    <name type="scientific">Mycobacterium intracellulare</name>
    <dbReference type="NCBI Taxonomy" id="1767"/>
    <lineage>
        <taxon>Bacteria</taxon>
        <taxon>Bacillati</taxon>
        <taxon>Actinomycetota</taxon>
        <taxon>Actinomycetes</taxon>
        <taxon>Mycobacteriales</taxon>
        <taxon>Mycobacteriaceae</taxon>
        <taxon>Mycobacterium</taxon>
        <taxon>Mycobacterium avium complex (MAC)</taxon>
    </lineage>
</organism>
<feature type="region of interest" description="Disordered" evidence="1">
    <location>
        <begin position="95"/>
        <end position="122"/>
    </location>
</feature>
<feature type="compositionally biased region" description="Pro residues" evidence="1">
    <location>
        <begin position="97"/>
        <end position="117"/>
    </location>
</feature>
<gene>
    <name evidence="4" type="ORF">R4F53_18075</name>
</gene>
<sequence>MSDRFPETAALGSADTELAQVYAWSEEQPAVDDGPDGVLTWRETLATPAGRLLIAAAAVLLVVIGCWWWAARRSTDDPQPPAAAGVPYVAPGTELTPPVPAAAPPPAPTAAPAPGPPVTRADPDKRFLAMMTEAGITITDARQAISGAREVCPFLAGGRTQRDAIEKTMQNNPSLPEPAATAFIKAATQVYCVDE</sequence>
<evidence type="ECO:0000313" key="4">
    <source>
        <dbReference type="EMBL" id="MDV7014198.1"/>
    </source>
</evidence>
<keyword evidence="2" id="KW-1133">Transmembrane helix</keyword>
<dbReference type="Pfam" id="PF05305">
    <property type="entry name" value="DUF732"/>
    <property type="match status" value="1"/>
</dbReference>
<evidence type="ECO:0000259" key="3">
    <source>
        <dbReference type="Pfam" id="PF05305"/>
    </source>
</evidence>
<keyword evidence="2" id="KW-0812">Transmembrane</keyword>
<evidence type="ECO:0000256" key="2">
    <source>
        <dbReference type="SAM" id="Phobius"/>
    </source>
</evidence>
<dbReference type="AlphaFoldDB" id="A0AAE4RHB6"/>